<dbReference type="GO" id="GO:0003700">
    <property type="term" value="F:DNA-binding transcription factor activity"/>
    <property type="evidence" value="ECO:0007669"/>
    <property type="project" value="InterPro"/>
</dbReference>
<evidence type="ECO:0000259" key="4">
    <source>
        <dbReference type="PROSITE" id="PS51032"/>
    </source>
</evidence>
<name>A0A0F9KDP6_9ZZZZ</name>
<keyword evidence="1" id="KW-0805">Transcription regulation</keyword>
<evidence type="ECO:0000256" key="2">
    <source>
        <dbReference type="ARBA" id="ARBA00023125"/>
    </source>
</evidence>
<gene>
    <name evidence="5" type="ORF">LCGC14_1340440</name>
</gene>
<evidence type="ECO:0000313" key="5">
    <source>
        <dbReference type="EMBL" id="KKM80379.1"/>
    </source>
</evidence>
<sequence length="224" mass="27027">MKKKCVKCKKIKKLEEFYKNKRVKDGYNTYCKICHKKYNKKIYYENHTRTRAILNNNRRFKMAQNKMKLFEYLKNKKCKDCKEDNPIVLDFHHIRDKRKAISQMIRRDYAWKTILNEIKKCIILCANCHRIRTAKEQNWYAYINENIKLHTMQDACINRKSKPGSSSKYKGVCWAKKDKVWRAYITINQQQINLGSFKDEKKAAIAYNKAAKKHFNKNVRLNKI</sequence>
<dbReference type="SUPFAM" id="SSF54171">
    <property type="entry name" value="DNA-binding domain"/>
    <property type="match status" value="1"/>
</dbReference>
<organism evidence="5">
    <name type="scientific">marine sediment metagenome</name>
    <dbReference type="NCBI Taxonomy" id="412755"/>
    <lineage>
        <taxon>unclassified sequences</taxon>
        <taxon>metagenomes</taxon>
        <taxon>ecological metagenomes</taxon>
    </lineage>
</organism>
<reference evidence="5" key="1">
    <citation type="journal article" date="2015" name="Nature">
        <title>Complex archaea that bridge the gap between prokaryotes and eukaryotes.</title>
        <authorList>
            <person name="Spang A."/>
            <person name="Saw J.H."/>
            <person name="Jorgensen S.L."/>
            <person name="Zaremba-Niedzwiedzka K."/>
            <person name="Martijn J."/>
            <person name="Lind A.E."/>
            <person name="van Eijk R."/>
            <person name="Schleper C."/>
            <person name="Guy L."/>
            <person name="Ettema T.J."/>
        </authorList>
    </citation>
    <scope>NUCLEOTIDE SEQUENCE</scope>
</reference>
<protein>
    <recommendedName>
        <fullName evidence="4">AP2/ERF domain-containing protein</fullName>
    </recommendedName>
</protein>
<dbReference type="GO" id="GO:0003677">
    <property type="term" value="F:DNA binding"/>
    <property type="evidence" value="ECO:0007669"/>
    <property type="project" value="UniProtKB-KW"/>
</dbReference>
<dbReference type="Gene3D" id="3.30.730.10">
    <property type="entry name" value="AP2/ERF domain"/>
    <property type="match status" value="1"/>
</dbReference>
<evidence type="ECO:0000256" key="3">
    <source>
        <dbReference type="ARBA" id="ARBA00023163"/>
    </source>
</evidence>
<feature type="domain" description="AP2/ERF" evidence="4">
    <location>
        <begin position="168"/>
        <end position="224"/>
    </location>
</feature>
<proteinExistence type="predicted"/>
<comment type="caution">
    <text evidence="5">The sequence shown here is derived from an EMBL/GenBank/DDBJ whole genome shotgun (WGS) entry which is preliminary data.</text>
</comment>
<dbReference type="AlphaFoldDB" id="A0A0F9KDP6"/>
<keyword evidence="2" id="KW-0238">DNA-binding</keyword>
<dbReference type="InterPro" id="IPR016177">
    <property type="entry name" value="DNA-bd_dom_sf"/>
</dbReference>
<keyword evidence="3" id="KW-0804">Transcription</keyword>
<accession>A0A0F9KDP6</accession>
<evidence type="ECO:0000256" key="1">
    <source>
        <dbReference type="ARBA" id="ARBA00023015"/>
    </source>
</evidence>
<dbReference type="InterPro" id="IPR036955">
    <property type="entry name" value="AP2/ERF_dom_sf"/>
</dbReference>
<dbReference type="EMBL" id="LAZR01008194">
    <property type="protein sequence ID" value="KKM80379.1"/>
    <property type="molecule type" value="Genomic_DNA"/>
</dbReference>
<dbReference type="PROSITE" id="PS51032">
    <property type="entry name" value="AP2_ERF"/>
    <property type="match status" value="1"/>
</dbReference>
<dbReference type="InterPro" id="IPR001471">
    <property type="entry name" value="AP2/ERF_dom"/>
</dbReference>